<dbReference type="EMBL" id="RRYP01031360">
    <property type="protein sequence ID" value="TNV70978.1"/>
    <property type="molecule type" value="Genomic_DNA"/>
</dbReference>
<reference evidence="2" key="1">
    <citation type="submission" date="2019-06" db="EMBL/GenBank/DDBJ databases">
        <authorList>
            <person name="Zheng W."/>
        </authorList>
    </citation>
    <scope>NUCLEOTIDE SEQUENCE</scope>
    <source>
        <strain evidence="2">QDHG01</strain>
    </source>
</reference>
<evidence type="ECO:0000313" key="3">
    <source>
        <dbReference type="Proteomes" id="UP000785679"/>
    </source>
</evidence>
<feature type="compositionally biased region" description="Basic and acidic residues" evidence="1">
    <location>
        <begin position="48"/>
        <end position="65"/>
    </location>
</feature>
<proteinExistence type="predicted"/>
<feature type="region of interest" description="Disordered" evidence="1">
    <location>
        <begin position="43"/>
        <end position="65"/>
    </location>
</feature>
<protein>
    <submittedName>
        <fullName evidence="2">Uncharacterized protein</fullName>
    </submittedName>
</protein>
<dbReference type="Proteomes" id="UP000785679">
    <property type="component" value="Unassembled WGS sequence"/>
</dbReference>
<dbReference type="OrthoDB" id="18884at2759"/>
<feature type="region of interest" description="Disordered" evidence="1">
    <location>
        <begin position="130"/>
        <end position="157"/>
    </location>
</feature>
<name>A0A8J8N9V6_HALGN</name>
<gene>
    <name evidence="2" type="ORF">FGO68_gene1912</name>
</gene>
<accession>A0A8J8N9V6</accession>
<evidence type="ECO:0000256" key="1">
    <source>
        <dbReference type="SAM" id="MobiDB-lite"/>
    </source>
</evidence>
<evidence type="ECO:0000313" key="2">
    <source>
        <dbReference type="EMBL" id="TNV70978.1"/>
    </source>
</evidence>
<organism evidence="2 3">
    <name type="scientific">Halteria grandinella</name>
    <dbReference type="NCBI Taxonomy" id="5974"/>
    <lineage>
        <taxon>Eukaryota</taxon>
        <taxon>Sar</taxon>
        <taxon>Alveolata</taxon>
        <taxon>Ciliophora</taxon>
        <taxon>Intramacronucleata</taxon>
        <taxon>Spirotrichea</taxon>
        <taxon>Stichotrichia</taxon>
        <taxon>Sporadotrichida</taxon>
        <taxon>Halteriidae</taxon>
        <taxon>Halteria</taxon>
    </lineage>
</organism>
<comment type="caution">
    <text evidence="2">The sequence shown here is derived from an EMBL/GenBank/DDBJ whole genome shotgun (WGS) entry which is preliminary data.</text>
</comment>
<dbReference type="AlphaFoldDB" id="A0A8J8N9V6"/>
<keyword evidence="3" id="KW-1185">Reference proteome</keyword>
<feature type="region of interest" description="Disordered" evidence="1">
    <location>
        <begin position="1"/>
        <end position="27"/>
    </location>
</feature>
<sequence>MKVKEKMEQEMGEVLNRKKDMERMKDSIARTQAEETRTLQEILNQQQQERERQFAEQQVKEEKERQKNKLLEELELMRRIRAQEVLQELSRKGVKKIGNMKITDMERKGEYDYDEVMAYYQALLKKEKEAGAREQDAGIHSEEGRGDTGKDCRGGQG</sequence>